<evidence type="ECO:0000313" key="8">
    <source>
        <dbReference type="Proteomes" id="UP000316806"/>
    </source>
</evidence>
<evidence type="ECO:0000259" key="6">
    <source>
        <dbReference type="PROSITE" id="PS50977"/>
    </source>
</evidence>
<dbReference type="Pfam" id="PF17928">
    <property type="entry name" value="TetR_C_22"/>
    <property type="match status" value="1"/>
</dbReference>
<dbReference type="Pfam" id="PF00440">
    <property type="entry name" value="TetR_N"/>
    <property type="match status" value="1"/>
</dbReference>
<dbReference type="Proteomes" id="UP000316806">
    <property type="component" value="Chromosome"/>
</dbReference>
<dbReference type="PROSITE" id="PS50977">
    <property type="entry name" value="HTH_TETR_2"/>
    <property type="match status" value="1"/>
</dbReference>
<dbReference type="EMBL" id="CP040916">
    <property type="protein sequence ID" value="QDQ10662.1"/>
    <property type="molecule type" value="Genomic_DNA"/>
</dbReference>
<evidence type="ECO:0000313" key="7">
    <source>
        <dbReference type="EMBL" id="QDQ10662.1"/>
    </source>
</evidence>
<dbReference type="AlphaFoldDB" id="A0A516R4U4"/>
<feature type="domain" description="HTH tetR-type" evidence="6">
    <location>
        <begin position="26"/>
        <end position="86"/>
    </location>
</feature>
<evidence type="ECO:0000256" key="4">
    <source>
        <dbReference type="PROSITE-ProRule" id="PRU00335"/>
    </source>
</evidence>
<reference evidence="7 8" key="1">
    <citation type="journal article" date="2019" name="J. Ind. Microbiol. Biotechnol.">
        <title>The complete genomic sequence of Streptomyces spectabilis NRRL-2792 and identification of secondary metabolite biosynthetic gene clusters.</title>
        <authorList>
            <person name="Sinha A."/>
            <person name="Phillips-Salemka S."/>
            <person name="Niraula T.A."/>
            <person name="Short K.A."/>
            <person name="Niraula N.P."/>
        </authorList>
    </citation>
    <scope>NUCLEOTIDE SEQUENCE [LARGE SCALE GENOMIC DNA]</scope>
    <source>
        <strain evidence="7 8">NRRL 2792</strain>
    </source>
</reference>
<keyword evidence="3" id="KW-0804">Transcription</keyword>
<dbReference type="GO" id="GO:0000976">
    <property type="term" value="F:transcription cis-regulatory region binding"/>
    <property type="evidence" value="ECO:0007669"/>
    <property type="project" value="TreeGrafter"/>
</dbReference>
<proteinExistence type="predicted"/>
<dbReference type="SUPFAM" id="SSF46689">
    <property type="entry name" value="Homeodomain-like"/>
    <property type="match status" value="1"/>
</dbReference>
<dbReference type="PRINTS" id="PR00455">
    <property type="entry name" value="HTHTETR"/>
</dbReference>
<evidence type="ECO:0000256" key="5">
    <source>
        <dbReference type="SAM" id="MobiDB-lite"/>
    </source>
</evidence>
<dbReference type="InterPro" id="IPR001647">
    <property type="entry name" value="HTH_TetR"/>
</dbReference>
<feature type="DNA-binding region" description="H-T-H motif" evidence="4">
    <location>
        <begin position="49"/>
        <end position="68"/>
    </location>
</feature>
<dbReference type="PANTHER" id="PTHR30055">
    <property type="entry name" value="HTH-TYPE TRANSCRIPTIONAL REGULATOR RUTR"/>
    <property type="match status" value="1"/>
</dbReference>
<evidence type="ECO:0000256" key="2">
    <source>
        <dbReference type="ARBA" id="ARBA00023125"/>
    </source>
</evidence>
<gene>
    <name evidence="7" type="ORF">FH965_08770</name>
</gene>
<protein>
    <submittedName>
        <fullName evidence="7">TetR/AcrR family transcriptional regulator</fullName>
    </submittedName>
</protein>
<feature type="region of interest" description="Disordered" evidence="5">
    <location>
        <begin position="1"/>
        <end position="21"/>
    </location>
</feature>
<keyword evidence="2 4" id="KW-0238">DNA-binding</keyword>
<keyword evidence="1" id="KW-0805">Transcription regulation</keyword>
<organism evidence="7 8">
    <name type="scientific">Streptomyces spectabilis</name>
    <dbReference type="NCBI Taxonomy" id="68270"/>
    <lineage>
        <taxon>Bacteria</taxon>
        <taxon>Bacillati</taxon>
        <taxon>Actinomycetota</taxon>
        <taxon>Actinomycetes</taxon>
        <taxon>Kitasatosporales</taxon>
        <taxon>Streptomycetaceae</taxon>
        <taxon>Streptomyces</taxon>
    </lineage>
</organism>
<sequence length="210" mass="22944">MRDSSGTRDPNPRAALRRTPVQRRSAERLTRILDACAALLDEVGYEDLTTRAVAERAGVPIGSVYRFFDNKRALADALAHRNLDAYARRVAARMTAVPRGDLRGAVAAAFDEYLLMKCTVPGFGRVDFGIPSAPDAMPDANETVADRVARLLAGHLGRPLDARLRRTMLVSVEAVDALLQLAFRADPLGDPKIVAETRTLLYAYVERALG</sequence>
<evidence type="ECO:0000256" key="1">
    <source>
        <dbReference type="ARBA" id="ARBA00023015"/>
    </source>
</evidence>
<dbReference type="InterPro" id="IPR041674">
    <property type="entry name" value="TetR_C_22"/>
</dbReference>
<accession>A0A516R4U4</accession>
<dbReference type="PANTHER" id="PTHR30055:SF151">
    <property type="entry name" value="TRANSCRIPTIONAL REGULATORY PROTEIN"/>
    <property type="match status" value="1"/>
</dbReference>
<name>A0A516R4U4_STRST</name>
<dbReference type="InterPro" id="IPR009057">
    <property type="entry name" value="Homeodomain-like_sf"/>
</dbReference>
<evidence type="ECO:0000256" key="3">
    <source>
        <dbReference type="ARBA" id="ARBA00023163"/>
    </source>
</evidence>
<dbReference type="RefSeq" id="WP_144002580.1">
    <property type="nucleotide sequence ID" value="NZ_CP040916.1"/>
</dbReference>
<dbReference type="GO" id="GO:0003700">
    <property type="term" value="F:DNA-binding transcription factor activity"/>
    <property type="evidence" value="ECO:0007669"/>
    <property type="project" value="TreeGrafter"/>
</dbReference>
<dbReference type="InterPro" id="IPR050109">
    <property type="entry name" value="HTH-type_TetR-like_transc_reg"/>
</dbReference>
<dbReference type="Gene3D" id="1.10.357.10">
    <property type="entry name" value="Tetracycline Repressor, domain 2"/>
    <property type="match status" value="1"/>
</dbReference>